<comment type="subcellular location">
    <subcellularLocation>
        <location evidence="1 7">Cell membrane</location>
        <topology evidence="1 7">Multi-pass membrane protein</topology>
    </subcellularLocation>
</comment>
<accession>A0ABY2SWP1</accession>
<dbReference type="NCBIfam" id="NF045476">
    <property type="entry name" value="Opp4C"/>
    <property type="match status" value="1"/>
</dbReference>
<dbReference type="Pfam" id="PF00528">
    <property type="entry name" value="BPD_transp_1"/>
    <property type="match status" value="1"/>
</dbReference>
<feature type="transmembrane region" description="Helical" evidence="7">
    <location>
        <begin position="105"/>
        <end position="131"/>
    </location>
</feature>
<dbReference type="Proteomes" id="UP000308330">
    <property type="component" value="Unassembled WGS sequence"/>
</dbReference>
<dbReference type="PANTHER" id="PTHR43386">
    <property type="entry name" value="OLIGOPEPTIDE TRANSPORT SYSTEM PERMEASE PROTEIN APPC"/>
    <property type="match status" value="1"/>
</dbReference>
<gene>
    <name evidence="9" type="ORF">FC748_06095</name>
</gene>
<keyword evidence="2 7" id="KW-0813">Transport</keyword>
<dbReference type="PROSITE" id="PS50928">
    <property type="entry name" value="ABC_TM1"/>
    <property type="match status" value="1"/>
</dbReference>
<evidence type="ECO:0000256" key="6">
    <source>
        <dbReference type="ARBA" id="ARBA00023136"/>
    </source>
</evidence>
<comment type="similarity">
    <text evidence="7">Belongs to the binding-protein-dependent transport system permease family.</text>
</comment>
<keyword evidence="3" id="KW-1003">Cell membrane</keyword>
<feature type="domain" description="ABC transmembrane type-1" evidence="8">
    <location>
        <begin position="103"/>
        <end position="294"/>
    </location>
</feature>
<feature type="transmembrane region" description="Helical" evidence="7">
    <location>
        <begin position="43"/>
        <end position="65"/>
    </location>
</feature>
<dbReference type="EMBL" id="SZPT01000002">
    <property type="protein sequence ID" value="TKI47239.1"/>
    <property type="molecule type" value="Genomic_DNA"/>
</dbReference>
<dbReference type="PANTHER" id="PTHR43386:SF1">
    <property type="entry name" value="D,D-DIPEPTIDE TRANSPORT SYSTEM PERMEASE PROTEIN DDPC-RELATED"/>
    <property type="match status" value="1"/>
</dbReference>
<evidence type="ECO:0000256" key="3">
    <source>
        <dbReference type="ARBA" id="ARBA00022475"/>
    </source>
</evidence>
<dbReference type="InterPro" id="IPR025966">
    <property type="entry name" value="OppC_N"/>
</dbReference>
<keyword evidence="5 7" id="KW-1133">Transmembrane helix</keyword>
<proteinExistence type="inferred from homology"/>
<sequence length="307" mass="33249">MSIFKRYFNKKQYDTEQTVTWREDSAISNTKGMFWKRFKRHKLAVMGLWFLAIVTMAAILAPIFAPFDPAEITGEFSAPPSLQHLLGTDQVGRDVLSRVIYAARVSLAVGIGAVAISAIIGTVLGLISGYFGGMIDGVVMRITDMFMSFPYILFILVVASIVGPGLTNIILILGVLGWPGIARLVRGNVLAIKQSDYVKASIALGYSTPRILFKHILPNTVAPILIYATSGVAGAILDEAALSFLGLGVQPPDASWGNMLSNAQSISILTDQPWLWIPPGTFILLTVLAINYIGDALRDALDPHNSK</sequence>
<keyword evidence="4 7" id="KW-0812">Transmembrane</keyword>
<evidence type="ECO:0000256" key="5">
    <source>
        <dbReference type="ARBA" id="ARBA00022989"/>
    </source>
</evidence>
<dbReference type="CDD" id="cd06261">
    <property type="entry name" value="TM_PBP2"/>
    <property type="match status" value="1"/>
</dbReference>
<dbReference type="Pfam" id="PF12911">
    <property type="entry name" value="OppC_N"/>
    <property type="match status" value="1"/>
</dbReference>
<evidence type="ECO:0000256" key="2">
    <source>
        <dbReference type="ARBA" id="ARBA00022448"/>
    </source>
</evidence>
<dbReference type="InterPro" id="IPR035906">
    <property type="entry name" value="MetI-like_sf"/>
</dbReference>
<keyword evidence="10" id="KW-1185">Reference proteome</keyword>
<name>A0ABY2SWP1_9BACI</name>
<dbReference type="InterPro" id="IPR053523">
    <property type="entry name" value="Oligopeptide_permease_AppC"/>
</dbReference>
<evidence type="ECO:0000313" key="9">
    <source>
        <dbReference type="EMBL" id="TKI47239.1"/>
    </source>
</evidence>
<dbReference type="Gene3D" id="1.10.3720.10">
    <property type="entry name" value="MetI-like"/>
    <property type="match status" value="1"/>
</dbReference>
<evidence type="ECO:0000256" key="4">
    <source>
        <dbReference type="ARBA" id="ARBA00022692"/>
    </source>
</evidence>
<dbReference type="RefSeq" id="WP_108030298.1">
    <property type="nucleotide sequence ID" value="NZ_SZPT01000002.1"/>
</dbReference>
<dbReference type="InterPro" id="IPR050366">
    <property type="entry name" value="BP-dependent_transpt_permease"/>
</dbReference>
<evidence type="ECO:0000313" key="10">
    <source>
        <dbReference type="Proteomes" id="UP000308330"/>
    </source>
</evidence>
<feature type="transmembrane region" description="Helical" evidence="7">
    <location>
        <begin position="151"/>
        <end position="178"/>
    </location>
</feature>
<feature type="transmembrane region" description="Helical" evidence="7">
    <location>
        <begin position="274"/>
        <end position="294"/>
    </location>
</feature>
<protein>
    <submittedName>
        <fullName evidence="9">ABC transporter permease</fullName>
    </submittedName>
</protein>
<dbReference type="InterPro" id="IPR000515">
    <property type="entry name" value="MetI-like"/>
</dbReference>
<comment type="caution">
    <text evidence="9">The sequence shown here is derived from an EMBL/GenBank/DDBJ whole genome shotgun (WGS) entry which is preliminary data.</text>
</comment>
<evidence type="ECO:0000256" key="7">
    <source>
        <dbReference type="RuleBase" id="RU363032"/>
    </source>
</evidence>
<reference evidence="9 10" key="1">
    <citation type="submission" date="2019-04" db="EMBL/GenBank/DDBJ databases">
        <title>Lysinibacillus genome sequencing.</title>
        <authorList>
            <person name="Dunlap C."/>
        </authorList>
    </citation>
    <scope>NUCLEOTIDE SEQUENCE [LARGE SCALE GENOMIC DNA]</scope>
    <source>
        <strain evidence="9 10">KCTC 33042</strain>
    </source>
</reference>
<evidence type="ECO:0000259" key="8">
    <source>
        <dbReference type="PROSITE" id="PS50928"/>
    </source>
</evidence>
<evidence type="ECO:0000256" key="1">
    <source>
        <dbReference type="ARBA" id="ARBA00004651"/>
    </source>
</evidence>
<organism evidence="9 10">
    <name type="scientific">Lysinibacillus tabacifolii</name>
    <dbReference type="NCBI Taxonomy" id="1173107"/>
    <lineage>
        <taxon>Bacteria</taxon>
        <taxon>Bacillati</taxon>
        <taxon>Bacillota</taxon>
        <taxon>Bacilli</taxon>
        <taxon>Bacillales</taxon>
        <taxon>Bacillaceae</taxon>
        <taxon>Lysinibacillus</taxon>
    </lineage>
</organism>
<keyword evidence="6 7" id="KW-0472">Membrane</keyword>
<dbReference type="SUPFAM" id="SSF161098">
    <property type="entry name" value="MetI-like"/>
    <property type="match status" value="1"/>
</dbReference>